<proteinExistence type="predicted"/>
<dbReference type="AlphaFoldDB" id="A0A1Y2T2H4"/>
<reference evidence="1 2" key="1">
    <citation type="submission" date="2017-04" db="EMBL/GenBank/DDBJ databases">
        <title>Draft genome sequences of Alloscardovia macacae UMA81211 and UMA81212 isolated from the feces of a rhesus macaque (Macaca mulatta).</title>
        <authorList>
            <person name="Albert K."/>
            <person name="Sela D.A."/>
        </authorList>
    </citation>
    <scope>NUCLEOTIDE SEQUENCE [LARGE SCALE GENOMIC DNA]</scope>
    <source>
        <strain evidence="1 2">UMA81212</strain>
    </source>
</reference>
<sequence>MNDTDSDDLIFDTYYRVGTSNETIRFHIAQCVSGDIDRDTCVKLAYNSCNVACLAIDIVRGRLGVNMLNALVHPTVIGYLENLIELLDLQPSTFVIPWADGTRKHHPLILRTLNGFVISPTHFTANIGLTVGGQPCWAYVVFRSNGRKWMCMHCDFW</sequence>
<dbReference type="EMBL" id="NEKC01000001">
    <property type="protein sequence ID" value="OTA30256.1"/>
    <property type="molecule type" value="Genomic_DNA"/>
</dbReference>
<accession>A0A1Y2T2H4</accession>
<comment type="caution">
    <text evidence="1">The sequence shown here is derived from an EMBL/GenBank/DDBJ whole genome shotgun (WGS) entry which is preliminary data.</text>
</comment>
<evidence type="ECO:0000313" key="2">
    <source>
        <dbReference type="Proteomes" id="UP000243540"/>
    </source>
</evidence>
<dbReference type="OrthoDB" id="3238427at2"/>
<dbReference type="Proteomes" id="UP000243540">
    <property type="component" value="Unassembled WGS sequence"/>
</dbReference>
<name>A0A1Y2T2H4_9BIFI</name>
<gene>
    <name evidence="1" type="ORF">B9T39_00690</name>
</gene>
<dbReference type="STRING" id="1160091.B9T39_00690"/>
<protein>
    <submittedName>
        <fullName evidence="1">Uncharacterized protein</fullName>
    </submittedName>
</protein>
<organism evidence="1 2">
    <name type="scientific">Alloscardovia macacae</name>
    <dbReference type="NCBI Taxonomy" id="1160091"/>
    <lineage>
        <taxon>Bacteria</taxon>
        <taxon>Bacillati</taxon>
        <taxon>Actinomycetota</taxon>
        <taxon>Actinomycetes</taxon>
        <taxon>Bifidobacteriales</taxon>
        <taxon>Bifidobacteriaceae</taxon>
        <taxon>Alloscardovia</taxon>
    </lineage>
</organism>
<evidence type="ECO:0000313" key="1">
    <source>
        <dbReference type="EMBL" id="OTA30256.1"/>
    </source>
</evidence>
<dbReference type="RefSeq" id="WP_086105897.1">
    <property type="nucleotide sequence ID" value="NZ_NEKB01000001.1"/>
</dbReference>